<dbReference type="STRING" id="2082308.A0A2K1QQW0"/>
<evidence type="ECO:0000256" key="10">
    <source>
        <dbReference type="SAM" id="MobiDB-lite"/>
    </source>
</evidence>
<dbReference type="InterPro" id="IPR011502">
    <property type="entry name" value="Nucleoporin_Nup85"/>
</dbReference>
<keyword evidence="5 9" id="KW-0653">Protein transport</keyword>
<keyword evidence="9" id="KW-0472">Membrane</keyword>
<evidence type="ECO:0000313" key="12">
    <source>
        <dbReference type="Proteomes" id="UP000243797"/>
    </source>
</evidence>
<organism evidence="11 12">
    <name type="scientific">Sphaceloma murrayae</name>
    <dbReference type="NCBI Taxonomy" id="2082308"/>
    <lineage>
        <taxon>Eukaryota</taxon>
        <taxon>Fungi</taxon>
        <taxon>Dikarya</taxon>
        <taxon>Ascomycota</taxon>
        <taxon>Pezizomycotina</taxon>
        <taxon>Dothideomycetes</taxon>
        <taxon>Dothideomycetidae</taxon>
        <taxon>Myriangiales</taxon>
        <taxon>Elsinoaceae</taxon>
        <taxon>Sphaceloma</taxon>
    </lineage>
</organism>
<keyword evidence="6 9" id="KW-0811">Translocation</keyword>
<feature type="compositionally biased region" description="Polar residues" evidence="10">
    <location>
        <begin position="61"/>
        <end position="72"/>
    </location>
</feature>
<proteinExistence type="inferred from homology"/>
<keyword evidence="3 9" id="KW-0813">Transport</keyword>
<evidence type="ECO:0000256" key="7">
    <source>
        <dbReference type="ARBA" id="ARBA00023132"/>
    </source>
</evidence>
<feature type="region of interest" description="Disordered" evidence="10">
    <location>
        <begin position="816"/>
        <end position="852"/>
    </location>
</feature>
<comment type="similarity">
    <text evidence="2 9">Belongs to the nucleoporin Nup85 family.</text>
</comment>
<gene>
    <name evidence="11" type="ORF">CAC42_7013</name>
</gene>
<feature type="region of interest" description="Disordered" evidence="10">
    <location>
        <begin position="1"/>
        <end position="102"/>
    </location>
</feature>
<dbReference type="GO" id="GO:0017056">
    <property type="term" value="F:structural constituent of nuclear pore"/>
    <property type="evidence" value="ECO:0007669"/>
    <property type="project" value="TreeGrafter"/>
</dbReference>
<comment type="subcellular location">
    <subcellularLocation>
        <location evidence="1 9">Nucleus</location>
        <location evidence="1 9">Nuclear pore complex</location>
    </subcellularLocation>
</comment>
<feature type="region of interest" description="Disordered" evidence="10">
    <location>
        <begin position="980"/>
        <end position="999"/>
    </location>
</feature>
<name>A0A2K1QQW0_9PEZI</name>
<dbReference type="PANTHER" id="PTHR13373:SF21">
    <property type="entry name" value="NUCLEAR PORE COMPLEX PROTEIN NUP85"/>
    <property type="match status" value="1"/>
</dbReference>
<dbReference type="GO" id="GO:0006606">
    <property type="term" value="P:protein import into nucleus"/>
    <property type="evidence" value="ECO:0007669"/>
    <property type="project" value="TreeGrafter"/>
</dbReference>
<keyword evidence="7 9" id="KW-0906">Nuclear pore complex</keyword>
<evidence type="ECO:0000256" key="8">
    <source>
        <dbReference type="ARBA" id="ARBA00023242"/>
    </source>
</evidence>
<keyword evidence="8 9" id="KW-0539">Nucleus</keyword>
<evidence type="ECO:0000256" key="3">
    <source>
        <dbReference type="ARBA" id="ARBA00022448"/>
    </source>
</evidence>
<comment type="subunit">
    <text evidence="9">Component of the nuclear pore complex (NPC).</text>
</comment>
<dbReference type="OrthoDB" id="5422384at2759"/>
<dbReference type="PANTHER" id="PTHR13373">
    <property type="entry name" value="FROUNT PROTEIN-RELATED"/>
    <property type="match status" value="1"/>
</dbReference>
<comment type="function">
    <text evidence="9">Functions as a component of the nuclear pore complex (NPC).</text>
</comment>
<feature type="compositionally biased region" description="Acidic residues" evidence="10">
    <location>
        <begin position="816"/>
        <end position="835"/>
    </location>
</feature>
<reference evidence="11 12" key="1">
    <citation type="submission" date="2017-06" db="EMBL/GenBank/DDBJ databases">
        <title>Draft genome sequence of a variant of Elsinoe murrayae.</title>
        <authorList>
            <person name="Cheng Q."/>
        </authorList>
    </citation>
    <scope>NUCLEOTIDE SEQUENCE [LARGE SCALE GENOMIC DNA]</scope>
    <source>
        <strain evidence="11 12">CQ-2017a</strain>
    </source>
</reference>
<sequence length="1045" mass="112934">MFQVPSTPDSRRRDSDIPSTTPAGPPPTSFTHQSFTPAGQPPSSVLGSSFGPGNGLPSKPFSFSQFVNSPSNRAPAPSHRVPSKGFAVPSSSPPRASSDDIVGGHVLSRDEAANILAGGFGGPMKSANLALDSIEDMLDFGPSPRGAKRSRNGDVMAQSMRSSRRFGDDLNRDPTMPGVVNGLLASMPKVSLTESDALILSTESILESLESAIKSGRDDANDIALQQAVLRLHGEWSKHKKYETVSASIGPSDKSQFSRAAYVASLLFQIHDPISLDTPSQERPSTFTSLIRNPSDPVPHPQALLSWLNKNHNPFPEDLLEVQSYRPSPVAHERFWDTIFQTLLRGHISTVASLLSTADWTKADTALEDGYPEPGYTGSQLAAVQHVITGCVTLLRSCPALTDDDWAVTSTSWALFRTRARRALDELEAYAEDSPAYVPTNIFSASTFAAGSRRAESRVPWTIREQLKAVYGQILGYKEEILLSAQDWLEACVYLAVWWDGEDERDLSASRRGAPGRSRERLVDVDPVAAYQRRLLGAFAAVTDEPEDSALEVNTVDAVQVGIAAVLEGETESALRLIAQWSLVAAAAVAEVADVGGWLPQSGTRDMMEGFDADDLMVLSHGNVKKEGLDRDAVLVGFAGLLAERDELQAGDGKMQDGWEVAVRVLARLDSASKAQTEIGNVFDGITLESAEQVDQALQVCGDLGLDAQARTISARYANKLTESSHSYGEAMLYFARAHSTKELQSTLDLLLSTSLARSSAYPPTSELDPKLAELLGDQVRVVSRLARIDVEAARLLATKLSGYAALRRFYELRDEDEEDDEAEGEDEEMADDGERESATSGRKKKSGLRPAQKRKEMVKAIVALVDSAGESIRGGLFDAASAGVVQVDALLALLGEAMGLLHQPQYAFSKRQLMTILRATEDLQTVSSRIYEQSEALFQACMGAYTGAIASNPQDLAKSLQLHKSTSNLSGSTYGMVNSRGSIESEKTNGTGKGSETEDGIKRAWDWRRGIAMTMGKNAKGADVLRILRVGIAKEIGRGWIEGR</sequence>
<dbReference type="GO" id="GO:0006406">
    <property type="term" value="P:mRNA export from nucleus"/>
    <property type="evidence" value="ECO:0007669"/>
    <property type="project" value="TreeGrafter"/>
</dbReference>
<dbReference type="GO" id="GO:0045893">
    <property type="term" value="P:positive regulation of DNA-templated transcription"/>
    <property type="evidence" value="ECO:0007669"/>
    <property type="project" value="TreeGrafter"/>
</dbReference>
<evidence type="ECO:0000256" key="9">
    <source>
        <dbReference type="RuleBase" id="RU365073"/>
    </source>
</evidence>
<feature type="compositionally biased region" description="Polar residues" evidence="10">
    <location>
        <begin position="32"/>
        <end position="47"/>
    </location>
</feature>
<evidence type="ECO:0000256" key="2">
    <source>
        <dbReference type="ARBA" id="ARBA00005573"/>
    </source>
</evidence>
<evidence type="ECO:0000256" key="1">
    <source>
        <dbReference type="ARBA" id="ARBA00004567"/>
    </source>
</evidence>
<evidence type="ECO:0000313" key="11">
    <source>
        <dbReference type="EMBL" id="PNS17330.1"/>
    </source>
</evidence>
<dbReference type="EMBL" id="NKHZ01000051">
    <property type="protein sequence ID" value="PNS17330.1"/>
    <property type="molecule type" value="Genomic_DNA"/>
</dbReference>
<dbReference type="InParanoid" id="A0A2K1QQW0"/>
<protein>
    <recommendedName>
        <fullName evidence="9">Nuclear pore complex protein Nup85</fullName>
    </recommendedName>
</protein>
<keyword evidence="4 9" id="KW-0509">mRNA transport</keyword>
<evidence type="ECO:0000256" key="5">
    <source>
        <dbReference type="ARBA" id="ARBA00022927"/>
    </source>
</evidence>
<feature type="region of interest" description="Disordered" evidence="10">
    <location>
        <begin position="141"/>
        <end position="173"/>
    </location>
</feature>
<dbReference type="GO" id="GO:0031965">
    <property type="term" value="C:nuclear membrane"/>
    <property type="evidence" value="ECO:0007669"/>
    <property type="project" value="UniProtKB-UniRule"/>
</dbReference>
<accession>A0A2K1QQW0</accession>
<dbReference type="Pfam" id="PF07575">
    <property type="entry name" value="Nucleopor_Nup85"/>
    <property type="match status" value="2"/>
</dbReference>
<dbReference type="Proteomes" id="UP000243797">
    <property type="component" value="Unassembled WGS sequence"/>
</dbReference>
<dbReference type="GO" id="GO:0031080">
    <property type="term" value="C:nuclear pore outer ring"/>
    <property type="evidence" value="ECO:0007669"/>
    <property type="project" value="TreeGrafter"/>
</dbReference>
<comment type="caution">
    <text evidence="11">The sequence shown here is derived from an EMBL/GenBank/DDBJ whole genome shotgun (WGS) entry which is preliminary data.</text>
</comment>
<evidence type="ECO:0000256" key="6">
    <source>
        <dbReference type="ARBA" id="ARBA00023010"/>
    </source>
</evidence>
<dbReference type="AlphaFoldDB" id="A0A2K1QQW0"/>
<keyword evidence="12" id="KW-1185">Reference proteome</keyword>
<evidence type="ECO:0000256" key="4">
    <source>
        <dbReference type="ARBA" id="ARBA00022816"/>
    </source>
</evidence>